<dbReference type="OrthoDB" id="2284905at2759"/>
<evidence type="ECO:0000313" key="3">
    <source>
        <dbReference type="Proteomes" id="UP000242180"/>
    </source>
</evidence>
<gene>
    <name evidence="2" type="ORF">BCR43DRAFT_491695</name>
</gene>
<organism evidence="2 3">
    <name type="scientific">Syncephalastrum racemosum</name>
    <name type="common">Filamentous fungus</name>
    <dbReference type="NCBI Taxonomy" id="13706"/>
    <lineage>
        <taxon>Eukaryota</taxon>
        <taxon>Fungi</taxon>
        <taxon>Fungi incertae sedis</taxon>
        <taxon>Mucoromycota</taxon>
        <taxon>Mucoromycotina</taxon>
        <taxon>Mucoromycetes</taxon>
        <taxon>Mucorales</taxon>
        <taxon>Syncephalastraceae</taxon>
        <taxon>Syncephalastrum</taxon>
    </lineage>
</organism>
<feature type="compositionally biased region" description="Low complexity" evidence="1">
    <location>
        <begin position="205"/>
        <end position="226"/>
    </location>
</feature>
<dbReference type="AlphaFoldDB" id="A0A1X2HDM7"/>
<feature type="compositionally biased region" description="Acidic residues" evidence="1">
    <location>
        <begin position="96"/>
        <end position="106"/>
    </location>
</feature>
<comment type="caution">
    <text evidence="2">The sequence shown here is derived from an EMBL/GenBank/DDBJ whole genome shotgun (WGS) entry which is preliminary data.</text>
</comment>
<keyword evidence="3" id="KW-1185">Reference proteome</keyword>
<sequence>MAALSMMPPSSSYNKHKWRKNFASMLSKTHLSRKYDAATVRAAATEKVVRHRSHPEDPSQGVALVSPATLSSEDLTASQFASLTGMKVRKLSGESDPYDDEDEDAMDGPLTPDSTHHPSIHPNDDNDEDDDDISINYAFTNHTALPVQHQNAMLYQVPMARSLSTQSEQRRRSHLPQIWDSAFWQEQSKNAKPALNPLPLRYYASTSSTSSNRPSSMGSTFSSCSSAHSGTERPIQKPNNVIHKGRFKIVVGQETADDEENDEKPAEPEVLEWRRKRACTT</sequence>
<feature type="region of interest" description="Disordered" evidence="1">
    <location>
        <begin position="44"/>
        <end position="66"/>
    </location>
</feature>
<name>A0A1X2HDM7_SYNRA</name>
<evidence type="ECO:0000256" key="1">
    <source>
        <dbReference type="SAM" id="MobiDB-lite"/>
    </source>
</evidence>
<feature type="region of interest" description="Disordered" evidence="1">
    <location>
        <begin position="205"/>
        <end position="281"/>
    </location>
</feature>
<dbReference type="OMA" id="GRFKIVW"/>
<feature type="compositionally biased region" description="Basic and acidic residues" evidence="1">
    <location>
        <begin position="263"/>
        <end position="273"/>
    </location>
</feature>
<feature type="region of interest" description="Disordered" evidence="1">
    <location>
        <begin position="88"/>
        <end position="133"/>
    </location>
</feature>
<dbReference type="EMBL" id="MCGN01000005">
    <property type="protein sequence ID" value="ORY96436.1"/>
    <property type="molecule type" value="Genomic_DNA"/>
</dbReference>
<dbReference type="InParanoid" id="A0A1X2HDM7"/>
<evidence type="ECO:0000313" key="2">
    <source>
        <dbReference type="EMBL" id="ORY96436.1"/>
    </source>
</evidence>
<protein>
    <submittedName>
        <fullName evidence="2">Uncharacterized protein</fullName>
    </submittedName>
</protein>
<proteinExistence type="predicted"/>
<dbReference type="Proteomes" id="UP000242180">
    <property type="component" value="Unassembled WGS sequence"/>
</dbReference>
<accession>A0A1X2HDM7</accession>
<reference evidence="2 3" key="1">
    <citation type="submission" date="2016-07" db="EMBL/GenBank/DDBJ databases">
        <title>Pervasive Adenine N6-methylation of Active Genes in Fungi.</title>
        <authorList>
            <consortium name="DOE Joint Genome Institute"/>
            <person name="Mondo S.J."/>
            <person name="Dannebaum R.O."/>
            <person name="Kuo R.C."/>
            <person name="Labutti K."/>
            <person name="Haridas S."/>
            <person name="Kuo A."/>
            <person name="Salamov A."/>
            <person name="Ahrendt S.R."/>
            <person name="Lipzen A."/>
            <person name="Sullivan W."/>
            <person name="Andreopoulos W.B."/>
            <person name="Clum A."/>
            <person name="Lindquist E."/>
            <person name="Daum C."/>
            <person name="Ramamoorthy G.K."/>
            <person name="Gryganskyi A."/>
            <person name="Culley D."/>
            <person name="Magnuson J.K."/>
            <person name="James T.Y."/>
            <person name="O'Malley M.A."/>
            <person name="Stajich J.E."/>
            <person name="Spatafora J.W."/>
            <person name="Visel A."/>
            <person name="Grigoriev I.V."/>
        </authorList>
    </citation>
    <scope>NUCLEOTIDE SEQUENCE [LARGE SCALE GENOMIC DNA]</scope>
    <source>
        <strain evidence="2 3">NRRL 2496</strain>
    </source>
</reference>